<evidence type="ECO:0000313" key="4">
    <source>
        <dbReference type="Proteomes" id="UP000186309"/>
    </source>
</evidence>
<dbReference type="EMBL" id="CP019082">
    <property type="protein sequence ID" value="APW62348.1"/>
    <property type="molecule type" value="Genomic_DNA"/>
</dbReference>
<dbReference type="RefSeq" id="WP_076348384.1">
    <property type="nucleotide sequence ID" value="NZ_CP019082.1"/>
</dbReference>
<keyword evidence="3" id="KW-0489">Methyltransferase</keyword>
<evidence type="ECO:0000256" key="1">
    <source>
        <dbReference type="SAM" id="MobiDB-lite"/>
    </source>
</evidence>
<feature type="region of interest" description="Disordered" evidence="1">
    <location>
        <begin position="270"/>
        <end position="292"/>
    </location>
</feature>
<dbReference type="InterPro" id="IPR052514">
    <property type="entry name" value="SAM-dependent_MTase"/>
</dbReference>
<dbReference type="AlphaFoldDB" id="A0A1U7CTW3"/>
<gene>
    <name evidence="3" type="primary">fkbM_3</name>
    <name evidence="3" type="ORF">BSF38_03887</name>
</gene>
<dbReference type="NCBIfam" id="TIGR01444">
    <property type="entry name" value="fkbM_fam"/>
    <property type="match status" value="2"/>
</dbReference>
<dbReference type="EC" id="2.1.1.-" evidence="3"/>
<keyword evidence="3" id="KW-0808">Transferase</keyword>
<reference evidence="4" key="1">
    <citation type="submission" date="2016-12" db="EMBL/GenBank/DDBJ databases">
        <title>Comparative genomics of four Isosphaeraceae planctomycetes: a common pool of plasmids and glycoside hydrolase genes.</title>
        <authorList>
            <person name="Ivanova A."/>
        </authorList>
    </citation>
    <scope>NUCLEOTIDE SEQUENCE [LARGE SCALE GENOMIC DNA]</scope>
    <source>
        <strain evidence="4">PX4</strain>
    </source>
</reference>
<dbReference type="PANTHER" id="PTHR34203:SF15">
    <property type="entry name" value="SLL1173 PROTEIN"/>
    <property type="match status" value="1"/>
</dbReference>
<evidence type="ECO:0000259" key="2">
    <source>
        <dbReference type="Pfam" id="PF05050"/>
    </source>
</evidence>
<dbReference type="PANTHER" id="PTHR34203">
    <property type="entry name" value="METHYLTRANSFERASE, FKBM FAMILY PROTEIN"/>
    <property type="match status" value="1"/>
</dbReference>
<keyword evidence="4" id="KW-1185">Reference proteome</keyword>
<protein>
    <submittedName>
        <fullName evidence="3">31-O-demethyl-FK506 methyltransferase FkbM</fullName>
        <ecNumber evidence="3">2.1.1.-</ecNumber>
    </submittedName>
</protein>
<dbReference type="Gene3D" id="3.40.50.150">
    <property type="entry name" value="Vaccinia Virus protein VP39"/>
    <property type="match status" value="1"/>
</dbReference>
<proteinExistence type="predicted"/>
<name>A0A1U7CTW3_9BACT</name>
<dbReference type="Pfam" id="PF05050">
    <property type="entry name" value="Methyltransf_21"/>
    <property type="match status" value="1"/>
</dbReference>
<dbReference type="KEGG" id="pbor:BSF38_03887"/>
<evidence type="ECO:0000313" key="3">
    <source>
        <dbReference type="EMBL" id="APW62348.1"/>
    </source>
</evidence>
<dbReference type="InterPro" id="IPR006342">
    <property type="entry name" value="FkbM_mtfrase"/>
</dbReference>
<sequence length="292" mass="32866">MKIRMPNGMVIHGHSRGEARLLFDEIFNKQVYVRNGIELQEGDVVVDVGANLGLFSLFLGETLRDVTLYAFEPVPDIFESLRLNTSRLEGRIVLRNAGLSDREGQAVFTYYPHLPCFSTSCPDRLEKRWADLRDILIRMGDQRAGGGGRLREAREKVRSWGVSGLLYYASRKKDRVCTLTRLSKTISDHGIDRIDLLKVDVEGSEWDVLRGVDEADWRKIKQLVVEVHDVESGAEGMSEWLEDRGYQVAIDHTNEDRRSPVSLLYARRRKPGAGSSARSSQALVQPGGPVAV</sequence>
<dbReference type="GO" id="GO:0032259">
    <property type="term" value="P:methylation"/>
    <property type="evidence" value="ECO:0007669"/>
    <property type="project" value="UniProtKB-KW"/>
</dbReference>
<dbReference type="STRING" id="1387353.BSF38_03887"/>
<feature type="domain" description="Methyltransferase FkbM" evidence="2">
    <location>
        <begin position="47"/>
        <end position="248"/>
    </location>
</feature>
<organism evidence="3 4">
    <name type="scientific">Paludisphaera borealis</name>
    <dbReference type="NCBI Taxonomy" id="1387353"/>
    <lineage>
        <taxon>Bacteria</taxon>
        <taxon>Pseudomonadati</taxon>
        <taxon>Planctomycetota</taxon>
        <taxon>Planctomycetia</taxon>
        <taxon>Isosphaerales</taxon>
        <taxon>Isosphaeraceae</taxon>
        <taxon>Paludisphaera</taxon>
    </lineage>
</organism>
<dbReference type="InterPro" id="IPR029063">
    <property type="entry name" value="SAM-dependent_MTases_sf"/>
</dbReference>
<dbReference type="GO" id="GO:0008168">
    <property type="term" value="F:methyltransferase activity"/>
    <property type="evidence" value="ECO:0007669"/>
    <property type="project" value="UniProtKB-KW"/>
</dbReference>
<dbReference type="Proteomes" id="UP000186309">
    <property type="component" value="Chromosome"/>
</dbReference>
<accession>A0A1U7CTW3</accession>
<dbReference type="SUPFAM" id="SSF53335">
    <property type="entry name" value="S-adenosyl-L-methionine-dependent methyltransferases"/>
    <property type="match status" value="1"/>
</dbReference>